<dbReference type="GO" id="GO:0005930">
    <property type="term" value="C:axoneme"/>
    <property type="evidence" value="ECO:0007669"/>
    <property type="project" value="TreeGrafter"/>
</dbReference>
<dbReference type="AlphaFoldDB" id="A0A7S1PIG8"/>
<dbReference type="Pfam" id="PF06294">
    <property type="entry name" value="CH_2"/>
    <property type="match status" value="1"/>
</dbReference>
<dbReference type="InterPro" id="IPR010441">
    <property type="entry name" value="CH_2"/>
</dbReference>
<dbReference type="SUPFAM" id="SSF47576">
    <property type="entry name" value="Calponin-homology domain, CH-domain"/>
    <property type="match status" value="1"/>
</dbReference>
<dbReference type="EMBL" id="HBGD01009165">
    <property type="protein sequence ID" value="CAD9084299.1"/>
    <property type="molecule type" value="Transcribed_RNA"/>
</dbReference>
<reference evidence="3" key="1">
    <citation type="submission" date="2021-01" db="EMBL/GenBank/DDBJ databases">
        <authorList>
            <person name="Corre E."/>
            <person name="Pelletier E."/>
            <person name="Niang G."/>
            <person name="Scheremetjew M."/>
            <person name="Finn R."/>
            <person name="Kale V."/>
            <person name="Holt S."/>
            <person name="Cochrane G."/>
            <person name="Meng A."/>
            <person name="Brown T."/>
            <person name="Cohen L."/>
        </authorList>
    </citation>
    <scope>NUCLEOTIDE SEQUENCE</scope>
    <source>
        <strain evidence="3">WS</strain>
    </source>
</reference>
<dbReference type="PANTHER" id="PTHR12509:SF9">
    <property type="entry name" value="SPERM FLAGELLAR PROTEIN 1 ISOFORM X1"/>
    <property type="match status" value="1"/>
</dbReference>
<organism evidence="3">
    <name type="scientific">Percolomonas cosmopolitus</name>
    <dbReference type="NCBI Taxonomy" id="63605"/>
    <lineage>
        <taxon>Eukaryota</taxon>
        <taxon>Discoba</taxon>
        <taxon>Heterolobosea</taxon>
        <taxon>Tetramitia</taxon>
        <taxon>Eutetramitia</taxon>
        <taxon>Percolomonadidae</taxon>
        <taxon>Percolomonas</taxon>
    </lineage>
</organism>
<proteinExistence type="predicted"/>
<feature type="compositionally biased region" description="Polar residues" evidence="1">
    <location>
        <begin position="1"/>
        <end position="17"/>
    </location>
</feature>
<feature type="domain" description="Calponin-homology (CH)" evidence="2">
    <location>
        <begin position="23"/>
        <end position="131"/>
    </location>
</feature>
<dbReference type="FunFam" id="1.10.418.10:FF:000059">
    <property type="entry name" value="RIKEN cDNA 6430531B16 gene"/>
    <property type="match status" value="1"/>
</dbReference>
<feature type="region of interest" description="Disordered" evidence="1">
    <location>
        <begin position="131"/>
        <end position="220"/>
    </location>
</feature>
<evidence type="ECO:0000313" key="3">
    <source>
        <dbReference type="EMBL" id="CAD9084299.1"/>
    </source>
</evidence>
<gene>
    <name evidence="3" type="ORF">PCOS0759_LOCUS7553</name>
</gene>
<protein>
    <recommendedName>
        <fullName evidence="2">Calponin-homology (CH) domain-containing protein</fullName>
    </recommendedName>
</protein>
<dbReference type="PROSITE" id="PS50021">
    <property type="entry name" value="CH"/>
    <property type="match status" value="1"/>
</dbReference>
<accession>A0A7S1PIG8</accession>
<dbReference type="InterPro" id="IPR052111">
    <property type="entry name" value="Spermatogenesis_Ciliary_MAP"/>
</dbReference>
<name>A0A7S1PIG8_9EUKA</name>
<evidence type="ECO:0000259" key="2">
    <source>
        <dbReference type="PROSITE" id="PS50021"/>
    </source>
</evidence>
<sequence length="270" mass="30398">MPTGSNLSSNSQTQEPALQSLDEEELQSLYTWVDSIPLSRPKKNIARDFADGVLMAEIAKHYFPRLVQTHNYSAASSTQQKMYNWNTLNQKVFKKIHFQVSKAEMKDVVNARGGAIELILRAFQQKLTKMKTHQEEHEYDRSPSVQSRSNPVDYDAVDQQAPSVRSTGGGASKKSAKRSRSQPRSAPREPSTHSANNNAPPQYQPAHQNFSAPQQQMAAAVDPNNVRVKELQETVKILEAKVNKLNLLLRLKDSKIHALTEKLRQSNVRV</sequence>
<feature type="region of interest" description="Disordered" evidence="1">
    <location>
        <begin position="1"/>
        <end position="20"/>
    </location>
</feature>
<feature type="compositionally biased region" description="Basic and acidic residues" evidence="1">
    <location>
        <begin position="132"/>
        <end position="141"/>
    </location>
</feature>
<dbReference type="InterPro" id="IPR001715">
    <property type="entry name" value="CH_dom"/>
</dbReference>
<dbReference type="GO" id="GO:0008017">
    <property type="term" value="F:microtubule binding"/>
    <property type="evidence" value="ECO:0007669"/>
    <property type="project" value="TreeGrafter"/>
</dbReference>
<evidence type="ECO:0000256" key="1">
    <source>
        <dbReference type="SAM" id="MobiDB-lite"/>
    </source>
</evidence>
<dbReference type="GO" id="GO:0051493">
    <property type="term" value="P:regulation of cytoskeleton organization"/>
    <property type="evidence" value="ECO:0007669"/>
    <property type="project" value="TreeGrafter"/>
</dbReference>
<feature type="compositionally biased region" description="Polar residues" evidence="1">
    <location>
        <begin position="192"/>
        <end position="217"/>
    </location>
</feature>
<dbReference type="Gene3D" id="1.10.418.10">
    <property type="entry name" value="Calponin-like domain"/>
    <property type="match status" value="1"/>
</dbReference>
<dbReference type="InterPro" id="IPR036872">
    <property type="entry name" value="CH_dom_sf"/>
</dbReference>
<dbReference type="PANTHER" id="PTHR12509">
    <property type="entry name" value="SPERMATOGENESIS-ASSOCIATED 4-RELATED"/>
    <property type="match status" value="1"/>
</dbReference>